<evidence type="ECO:0000259" key="2">
    <source>
        <dbReference type="Pfam" id="PF00892"/>
    </source>
</evidence>
<feature type="transmembrane region" description="Helical" evidence="1">
    <location>
        <begin position="206"/>
        <end position="228"/>
    </location>
</feature>
<dbReference type="EMBL" id="UINC01059895">
    <property type="protein sequence ID" value="SVB83808.1"/>
    <property type="molecule type" value="Genomic_DNA"/>
</dbReference>
<feature type="transmembrane region" description="Helical" evidence="1">
    <location>
        <begin position="147"/>
        <end position="167"/>
    </location>
</feature>
<gene>
    <name evidence="3" type="ORF">METZ01_LOCUS236662</name>
</gene>
<keyword evidence="1" id="KW-0812">Transmembrane</keyword>
<feature type="transmembrane region" description="Helical" evidence="1">
    <location>
        <begin position="262"/>
        <end position="279"/>
    </location>
</feature>
<dbReference type="GO" id="GO:0016020">
    <property type="term" value="C:membrane"/>
    <property type="evidence" value="ECO:0007669"/>
    <property type="project" value="InterPro"/>
</dbReference>
<dbReference type="AlphaFoldDB" id="A0A382H926"/>
<protein>
    <recommendedName>
        <fullName evidence="2">EamA domain-containing protein</fullName>
    </recommendedName>
</protein>
<feature type="domain" description="EamA" evidence="2">
    <location>
        <begin position="8"/>
        <end position="140"/>
    </location>
</feature>
<dbReference type="SUPFAM" id="SSF103481">
    <property type="entry name" value="Multidrug resistance efflux transporter EmrE"/>
    <property type="match status" value="2"/>
</dbReference>
<name>A0A382H926_9ZZZZ</name>
<dbReference type="InterPro" id="IPR000620">
    <property type="entry name" value="EamA_dom"/>
</dbReference>
<accession>A0A382H926</accession>
<evidence type="ECO:0000256" key="1">
    <source>
        <dbReference type="SAM" id="Phobius"/>
    </source>
</evidence>
<reference evidence="3" key="1">
    <citation type="submission" date="2018-05" db="EMBL/GenBank/DDBJ databases">
        <authorList>
            <person name="Lanie J.A."/>
            <person name="Ng W.-L."/>
            <person name="Kazmierczak K.M."/>
            <person name="Andrzejewski T.M."/>
            <person name="Davidsen T.M."/>
            <person name="Wayne K.J."/>
            <person name="Tettelin H."/>
            <person name="Glass J.I."/>
            <person name="Rusch D."/>
            <person name="Podicherti R."/>
            <person name="Tsui H.-C.T."/>
            <person name="Winkler M.E."/>
        </authorList>
    </citation>
    <scope>NUCLEOTIDE SEQUENCE</scope>
</reference>
<feature type="transmembrane region" description="Helical" evidence="1">
    <location>
        <begin position="124"/>
        <end position="141"/>
    </location>
</feature>
<feature type="transmembrane region" description="Helical" evidence="1">
    <location>
        <begin position="73"/>
        <end position="92"/>
    </location>
</feature>
<keyword evidence="1" id="KW-1133">Transmembrane helix</keyword>
<evidence type="ECO:0000313" key="3">
    <source>
        <dbReference type="EMBL" id="SVB83808.1"/>
    </source>
</evidence>
<keyword evidence="1" id="KW-0472">Membrane</keyword>
<feature type="transmembrane region" description="Helical" evidence="1">
    <location>
        <begin position="98"/>
        <end position="117"/>
    </location>
</feature>
<feature type="transmembrane region" description="Helical" evidence="1">
    <location>
        <begin position="240"/>
        <end position="256"/>
    </location>
</feature>
<sequence length="288" mass="32894">MPSSKENFGILIGILSFFLFASTDVAQKYATIYHSVFQIMLFRYLFLLILSLFESKRKNNPKFWKTKNLKIQFLRSFTSVLETAFFVTSFKYLHLAEVHSVAALAPIIVVALSIIFLKEFVDRKVWFAIFFGFIGVIIILRPGFDVFSFKSLLPLGAAFFFGLYQILTKKVSETDSDETSLFFSSLFGLLTMSILASIYWVEFTTLSYFLLPLIGVMMSLAHYCLIVALARAPANKIQPFHFTLIFWAIIYGFIFYNDIPDLPTLIGAGMIIVAGVYIINQQRKNLIN</sequence>
<feature type="transmembrane region" description="Helical" evidence="1">
    <location>
        <begin position="36"/>
        <end position="53"/>
    </location>
</feature>
<proteinExistence type="predicted"/>
<dbReference type="PANTHER" id="PTHR22911:SF103">
    <property type="entry name" value="BLR2811 PROTEIN"/>
    <property type="match status" value="1"/>
</dbReference>
<organism evidence="3">
    <name type="scientific">marine metagenome</name>
    <dbReference type="NCBI Taxonomy" id="408172"/>
    <lineage>
        <taxon>unclassified sequences</taxon>
        <taxon>metagenomes</taxon>
        <taxon>ecological metagenomes</taxon>
    </lineage>
</organism>
<dbReference type="InterPro" id="IPR037185">
    <property type="entry name" value="EmrE-like"/>
</dbReference>
<feature type="transmembrane region" description="Helical" evidence="1">
    <location>
        <begin position="179"/>
        <end position="200"/>
    </location>
</feature>
<feature type="domain" description="EamA" evidence="2">
    <location>
        <begin position="152"/>
        <end position="280"/>
    </location>
</feature>
<dbReference type="PANTHER" id="PTHR22911">
    <property type="entry name" value="ACYL-MALONYL CONDENSING ENZYME-RELATED"/>
    <property type="match status" value="1"/>
</dbReference>
<dbReference type="Pfam" id="PF00892">
    <property type="entry name" value="EamA"/>
    <property type="match status" value="2"/>
</dbReference>